<dbReference type="RefSeq" id="WP_156416152.1">
    <property type="nucleotide sequence ID" value="NZ_JBJOSA010000010.1"/>
</dbReference>
<reference evidence="2 3" key="1">
    <citation type="submission" date="2024-12" db="EMBL/GenBank/DDBJ databases">
        <authorList>
            <person name="Li X."/>
            <person name="Zhang D."/>
        </authorList>
    </citation>
    <scope>NUCLEOTIDE SEQUENCE [LARGE SCALE GENOMIC DNA]</scope>
    <source>
        <strain evidence="2 3">JCM19602</strain>
    </source>
</reference>
<evidence type="ECO:0000313" key="3">
    <source>
        <dbReference type="Proteomes" id="UP001628668"/>
    </source>
</evidence>
<name>A0ABW8VQW2_9BACI</name>
<feature type="compositionally biased region" description="Basic and acidic residues" evidence="1">
    <location>
        <begin position="25"/>
        <end position="36"/>
    </location>
</feature>
<organism evidence="2 3">
    <name type="scientific">Rossellomorea oryzaecorticis</name>
    <dbReference type="NCBI Taxonomy" id="1396505"/>
    <lineage>
        <taxon>Bacteria</taxon>
        <taxon>Bacillati</taxon>
        <taxon>Bacillota</taxon>
        <taxon>Bacilli</taxon>
        <taxon>Bacillales</taxon>
        <taxon>Bacillaceae</taxon>
        <taxon>Rossellomorea</taxon>
    </lineage>
</organism>
<evidence type="ECO:0000313" key="2">
    <source>
        <dbReference type="EMBL" id="MFL8937737.1"/>
    </source>
</evidence>
<sequence>MLMTIYFIVLGSLFYLFFISASAEAKKDKPYGERPVDAPPLPSYIKEANQHVR</sequence>
<dbReference type="EMBL" id="JBJOSA010000010">
    <property type="protein sequence ID" value="MFL8937737.1"/>
    <property type="molecule type" value="Genomic_DNA"/>
</dbReference>
<keyword evidence="3" id="KW-1185">Reference proteome</keyword>
<feature type="region of interest" description="Disordered" evidence="1">
    <location>
        <begin position="25"/>
        <end position="53"/>
    </location>
</feature>
<accession>A0ABW8VQW2</accession>
<protein>
    <submittedName>
        <fullName evidence="2">Uncharacterized protein</fullName>
    </submittedName>
</protein>
<dbReference type="Proteomes" id="UP001628668">
    <property type="component" value="Unassembled WGS sequence"/>
</dbReference>
<proteinExistence type="predicted"/>
<comment type="caution">
    <text evidence="2">The sequence shown here is derived from an EMBL/GenBank/DDBJ whole genome shotgun (WGS) entry which is preliminary data.</text>
</comment>
<gene>
    <name evidence="2" type="ORF">ACKA06_13160</name>
</gene>
<evidence type="ECO:0000256" key="1">
    <source>
        <dbReference type="SAM" id="MobiDB-lite"/>
    </source>
</evidence>